<dbReference type="PANTHER" id="PTHR33064:SF37">
    <property type="entry name" value="RIBONUCLEASE H"/>
    <property type="match status" value="1"/>
</dbReference>
<dbReference type="Gene3D" id="3.30.70.270">
    <property type="match status" value="1"/>
</dbReference>
<evidence type="ECO:0000259" key="1">
    <source>
        <dbReference type="PROSITE" id="PS50878"/>
    </source>
</evidence>
<evidence type="ECO:0000313" key="3">
    <source>
        <dbReference type="Proteomes" id="UP000268014"/>
    </source>
</evidence>
<reference evidence="4" key="1">
    <citation type="submission" date="2017-02" db="UniProtKB">
        <authorList>
            <consortium name="WormBaseParasite"/>
        </authorList>
    </citation>
    <scope>IDENTIFICATION</scope>
</reference>
<organism evidence="4">
    <name type="scientific">Haemonchus placei</name>
    <name type="common">Barber's pole worm</name>
    <dbReference type="NCBI Taxonomy" id="6290"/>
    <lineage>
        <taxon>Eukaryota</taxon>
        <taxon>Metazoa</taxon>
        <taxon>Ecdysozoa</taxon>
        <taxon>Nematoda</taxon>
        <taxon>Chromadorea</taxon>
        <taxon>Rhabditida</taxon>
        <taxon>Rhabditina</taxon>
        <taxon>Rhabditomorpha</taxon>
        <taxon>Strongyloidea</taxon>
        <taxon>Trichostrongylidae</taxon>
        <taxon>Haemonchus</taxon>
    </lineage>
</organism>
<dbReference type="InterPro" id="IPR000477">
    <property type="entry name" value="RT_dom"/>
</dbReference>
<dbReference type="PROSITE" id="PS50878">
    <property type="entry name" value="RT_POL"/>
    <property type="match status" value="1"/>
</dbReference>
<dbReference type="PANTHER" id="PTHR33064">
    <property type="entry name" value="POL PROTEIN"/>
    <property type="match status" value="1"/>
</dbReference>
<sequence length="86" mass="9823">MEKVLGPLMGAEVSVYIDDMLVATETMERHVEVLKQVFQALRKAHLKLKPQKCRILESSVEFLGHVVDKVGFRTDPGKVEKIRDYP</sequence>
<keyword evidence="3" id="KW-1185">Reference proteome</keyword>
<dbReference type="STRING" id="6290.A0A0N4WQY4"/>
<dbReference type="OrthoDB" id="5853073at2759"/>
<dbReference type="AlphaFoldDB" id="A0A0N4WQY4"/>
<proteinExistence type="predicted"/>
<reference evidence="2 3" key="2">
    <citation type="submission" date="2018-11" db="EMBL/GenBank/DDBJ databases">
        <authorList>
            <consortium name="Pathogen Informatics"/>
        </authorList>
    </citation>
    <scope>NUCLEOTIDE SEQUENCE [LARGE SCALE GENOMIC DNA]</scope>
    <source>
        <strain evidence="2 3">MHpl1</strain>
    </source>
</reference>
<dbReference type="InterPro" id="IPR051320">
    <property type="entry name" value="Viral_Replic_Matur_Polypro"/>
</dbReference>
<dbReference type="SUPFAM" id="SSF56672">
    <property type="entry name" value="DNA/RNA polymerases"/>
    <property type="match status" value="1"/>
</dbReference>
<dbReference type="InterPro" id="IPR043502">
    <property type="entry name" value="DNA/RNA_pol_sf"/>
</dbReference>
<name>A0A0N4WQY4_HAEPC</name>
<feature type="domain" description="Reverse transcriptase" evidence="1">
    <location>
        <begin position="1"/>
        <end position="67"/>
    </location>
</feature>
<dbReference type="Pfam" id="PF00078">
    <property type="entry name" value="RVT_1"/>
    <property type="match status" value="1"/>
</dbReference>
<dbReference type="EMBL" id="UZAF01018364">
    <property type="protein sequence ID" value="VDO50879.1"/>
    <property type="molecule type" value="Genomic_DNA"/>
</dbReference>
<evidence type="ECO:0000313" key="4">
    <source>
        <dbReference type="WBParaSite" id="HPLM_0001386701-mRNA-1"/>
    </source>
</evidence>
<dbReference type="InterPro" id="IPR043128">
    <property type="entry name" value="Rev_trsase/Diguanyl_cyclase"/>
</dbReference>
<protein>
    <submittedName>
        <fullName evidence="4">Reverse transcriptase domain-containing protein</fullName>
    </submittedName>
</protein>
<dbReference type="OMA" id="HVYHIEV"/>
<dbReference type="Proteomes" id="UP000268014">
    <property type="component" value="Unassembled WGS sequence"/>
</dbReference>
<dbReference type="WBParaSite" id="HPLM_0001386701-mRNA-1">
    <property type="protein sequence ID" value="HPLM_0001386701-mRNA-1"/>
    <property type="gene ID" value="HPLM_0001386701"/>
</dbReference>
<gene>
    <name evidence="2" type="ORF">HPLM_LOCUS13859</name>
</gene>
<accession>A0A0N4WQY4</accession>
<evidence type="ECO:0000313" key="2">
    <source>
        <dbReference type="EMBL" id="VDO50879.1"/>
    </source>
</evidence>
<dbReference type="FunFam" id="3.30.70.270:FF:000003">
    <property type="entry name" value="Transposon Ty3-G Gag-Pol polyprotein"/>
    <property type="match status" value="1"/>
</dbReference>